<proteinExistence type="predicted"/>
<evidence type="ECO:0000313" key="2">
    <source>
        <dbReference type="EMBL" id="MBW0553251.1"/>
    </source>
</evidence>
<keyword evidence="3" id="KW-1185">Reference proteome</keyword>
<accession>A0A9Q3PB46</accession>
<organism evidence="2 3">
    <name type="scientific">Austropuccinia psidii MF-1</name>
    <dbReference type="NCBI Taxonomy" id="1389203"/>
    <lineage>
        <taxon>Eukaryota</taxon>
        <taxon>Fungi</taxon>
        <taxon>Dikarya</taxon>
        <taxon>Basidiomycota</taxon>
        <taxon>Pucciniomycotina</taxon>
        <taxon>Pucciniomycetes</taxon>
        <taxon>Pucciniales</taxon>
        <taxon>Sphaerophragmiaceae</taxon>
        <taxon>Austropuccinia</taxon>
    </lineage>
</organism>
<reference evidence="2" key="1">
    <citation type="submission" date="2021-03" db="EMBL/GenBank/DDBJ databases">
        <title>Draft genome sequence of rust myrtle Austropuccinia psidii MF-1, a brazilian biotype.</title>
        <authorList>
            <person name="Quecine M.C."/>
            <person name="Pachon D.M.R."/>
            <person name="Bonatelli M.L."/>
            <person name="Correr F.H."/>
            <person name="Franceschini L.M."/>
            <person name="Leite T.F."/>
            <person name="Margarido G.R.A."/>
            <person name="Almeida C.A."/>
            <person name="Ferrarezi J.A."/>
            <person name="Labate C.A."/>
        </authorList>
    </citation>
    <scope>NUCLEOTIDE SEQUENCE</scope>
    <source>
        <strain evidence="2">MF-1</strain>
    </source>
</reference>
<protein>
    <submittedName>
        <fullName evidence="2">Uncharacterized protein</fullName>
    </submittedName>
</protein>
<feature type="compositionally biased region" description="Polar residues" evidence="1">
    <location>
        <begin position="34"/>
        <end position="58"/>
    </location>
</feature>
<feature type="compositionally biased region" description="Polar residues" evidence="1">
    <location>
        <begin position="65"/>
        <end position="78"/>
    </location>
</feature>
<evidence type="ECO:0000256" key="1">
    <source>
        <dbReference type="SAM" id="MobiDB-lite"/>
    </source>
</evidence>
<dbReference type="EMBL" id="AVOT02059601">
    <property type="protein sequence ID" value="MBW0553251.1"/>
    <property type="molecule type" value="Genomic_DNA"/>
</dbReference>
<name>A0A9Q3PB46_9BASI</name>
<sequence length="127" mass="14092">MSPVSLGNPGVPRNQTEDRPELFRNRISGFGNHSGWQDTQGNSAHTAINLPVQQNPQTRGLGRYGSSSSAQQTPQRPSQMEHGKQDVQHGITLGRTCGKFPEDMSQRHNLQRACGNHQRLESQQSSY</sequence>
<evidence type="ECO:0000313" key="3">
    <source>
        <dbReference type="Proteomes" id="UP000765509"/>
    </source>
</evidence>
<comment type="caution">
    <text evidence="2">The sequence shown here is derived from an EMBL/GenBank/DDBJ whole genome shotgun (WGS) entry which is preliminary data.</text>
</comment>
<gene>
    <name evidence="2" type="ORF">O181_092966</name>
</gene>
<feature type="region of interest" description="Disordered" evidence="1">
    <location>
        <begin position="1"/>
        <end position="87"/>
    </location>
</feature>
<feature type="compositionally biased region" description="Basic and acidic residues" evidence="1">
    <location>
        <begin position="15"/>
        <end position="24"/>
    </location>
</feature>
<dbReference type="AlphaFoldDB" id="A0A9Q3PB46"/>
<dbReference type="Proteomes" id="UP000765509">
    <property type="component" value="Unassembled WGS sequence"/>
</dbReference>